<dbReference type="EMBL" id="GHJT01007258">
    <property type="protein sequence ID" value="MOY41229.1"/>
    <property type="molecule type" value="Transcribed_RNA"/>
</dbReference>
<keyword evidence="1" id="KW-1133">Transmembrane helix</keyword>
<organism evidence="2">
    <name type="scientific">Ixodes scapularis</name>
    <name type="common">Black-legged tick</name>
    <name type="synonym">Deer tick</name>
    <dbReference type="NCBI Taxonomy" id="6945"/>
    <lineage>
        <taxon>Eukaryota</taxon>
        <taxon>Metazoa</taxon>
        <taxon>Ecdysozoa</taxon>
        <taxon>Arthropoda</taxon>
        <taxon>Chelicerata</taxon>
        <taxon>Arachnida</taxon>
        <taxon>Acari</taxon>
        <taxon>Parasitiformes</taxon>
        <taxon>Ixodida</taxon>
        <taxon>Ixodoidea</taxon>
        <taxon>Ixodidae</taxon>
        <taxon>Ixodinae</taxon>
        <taxon>Ixodes</taxon>
    </lineage>
</organism>
<feature type="transmembrane region" description="Helical" evidence="1">
    <location>
        <begin position="6"/>
        <end position="26"/>
    </location>
</feature>
<accession>A0A4D5RW38</accession>
<keyword evidence="1" id="KW-0472">Membrane</keyword>
<evidence type="ECO:0000313" key="2">
    <source>
        <dbReference type="EMBL" id="MOY41229.1"/>
    </source>
</evidence>
<protein>
    <submittedName>
        <fullName evidence="2">Putative secreted protein</fullName>
    </submittedName>
</protein>
<proteinExistence type="predicted"/>
<name>A0A4D5RW38_IXOSC</name>
<evidence type="ECO:0000256" key="1">
    <source>
        <dbReference type="SAM" id="Phobius"/>
    </source>
</evidence>
<keyword evidence="1" id="KW-0812">Transmembrane</keyword>
<sequence length="81" mass="9589">MLVFLFFFTFPFLYTYIALYRFMWIVTKGEKNTFSNHSLNSASKSEEPFCFLGGTFPNDPELARAPYEKELFIADDWGHRE</sequence>
<reference evidence="2" key="1">
    <citation type="submission" date="2019-04" db="EMBL/GenBank/DDBJ databases">
        <title>An insight into the mialome of Ixodes scapularis.</title>
        <authorList>
            <person name="Ribeiro J.M."/>
            <person name="Mather T.N."/>
            <person name="Karim S."/>
        </authorList>
    </citation>
    <scope>NUCLEOTIDE SEQUENCE</scope>
</reference>
<dbReference type="AlphaFoldDB" id="A0A4D5RW38"/>